<evidence type="ECO:0000259" key="4">
    <source>
        <dbReference type="PROSITE" id="PS50893"/>
    </source>
</evidence>
<dbReference type="Proteomes" id="UP000826300">
    <property type="component" value="Chromosome"/>
</dbReference>
<dbReference type="GO" id="GO:0005886">
    <property type="term" value="C:plasma membrane"/>
    <property type="evidence" value="ECO:0007669"/>
    <property type="project" value="TreeGrafter"/>
</dbReference>
<dbReference type="AlphaFoldDB" id="A0A8G0ZUW3"/>
<evidence type="ECO:0000256" key="3">
    <source>
        <dbReference type="ARBA" id="ARBA00022840"/>
    </source>
</evidence>
<dbReference type="InterPro" id="IPR003593">
    <property type="entry name" value="AAA+_ATPase"/>
</dbReference>
<feature type="domain" description="ABC transporter" evidence="4">
    <location>
        <begin position="2"/>
        <end position="234"/>
    </location>
</feature>
<dbReference type="Gene3D" id="3.40.50.300">
    <property type="entry name" value="P-loop containing nucleotide triphosphate hydrolases"/>
    <property type="match status" value="1"/>
</dbReference>
<protein>
    <submittedName>
        <fullName evidence="5">ATP-binding cassette domain-containing protein</fullName>
    </submittedName>
</protein>
<organism evidence="5 6">
    <name type="scientific">Neotabrizicola shimadae</name>
    <dbReference type="NCBI Taxonomy" id="2807096"/>
    <lineage>
        <taxon>Bacteria</taxon>
        <taxon>Pseudomonadati</taxon>
        <taxon>Pseudomonadota</taxon>
        <taxon>Alphaproteobacteria</taxon>
        <taxon>Rhodobacterales</taxon>
        <taxon>Paracoccaceae</taxon>
        <taxon>Neotabrizicola</taxon>
    </lineage>
</organism>
<dbReference type="PANTHER" id="PTHR45772:SF4">
    <property type="entry name" value="ABC TRANSPORTER ATP-BINDING PROTEIN"/>
    <property type="match status" value="1"/>
</dbReference>
<dbReference type="InterPro" id="IPR032823">
    <property type="entry name" value="BCA_ABC_TP_C"/>
</dbReference>
<name>A0A8G0ZUW3_9RHOB</name>
<dbReference type="Pfam" id="PF12399">
    <property type="entry name" value="BCA_ABC_TP_C"/>
    <property type="match status" value="1"/>
</dbReference>
<dbReference type="InterPro" id="IPR051120">
    <property type="entry name" value="ABC_AA/LPS_Transport"/>
</dbReference>
<dbReference type="EMBL" id="CP069370">
    <property type="protein sequence ID" value="QYZ69075.1"/>
    <property type="molecule type" value="Genomic_DNA"/>
</dbReference>
<keyword evidence="6" id="KW-1185">Reference proteome</keyword>
<evidence type="ECO:0000256" key="1">
    <source>
        <dbReference type="ARBA" id="ARBA00022448"/>
    </source>
</evidence>
<dbReference type="SUPFAM" id="SSF52540">
    <property type="entry name" value="P-loop containing nucleoside triphosphate hydrolases"/>
    <property type="match status" value="1"/>
</dbReference>
<dbReference type="GO" id="GO:0005524">
    <property type="term" value="F:ATP binding"/>
    <property type="evidence" value="ECO:0007669"/>
    <property type="project" value="UniProtKB-KW"/>
</dbReference>
<reference evidence="5" key="1">
    <citation type="submission" date="2021-02" db="EMBL/GenBank/DDBJ databases">
        <title>Rhodobacter shimadae sp. nov., an aerobic anoxygenic phototrophic bacterium isolated from a hot spring.</title>
        <authorList>
            <person name="Muramatsu S."/>
            <person name="Haruta S."/>
            <person name="Hirose S."/>
            <person name="Hanada S."/>
        </authorList>
    </citation>
    <scope>NUCLEOTIDE SEQUENCE</scope>
    <source>
        <strain evidence="5">N10</strain>
    </source>
</reference>
<dbReference type="PANTHER" id="PTHR45772">
    <property type="entry name" value="CONSERVED COMPONENT OF ABC TRANSPORTER FOR NATURAL AMINO ACIDS-RELATED"/>
    <property type="match status" value="1"/>
</dbReference>
<dbReference type="KEGG" id="nsm:JO391_15190"/>
<gene>
    <name evidence="5" type="ORF">JO391_15190</name>
</gene>
<dbReference type="InterPro" id="IPR003439">
    <property type="entry name" value="ABC_transporter-like_ATP-bd"/>
</dbReference>
<evidence type="ECO:0000313" key="5">
    <source>
        <dbReference type="EMBL" id="QYZ69075.1"/>
    </source>
</evidence>
<dbReference type="GO" id="GO:0016887">
    <property type="term" value="F:ATP hydrolysis activity"/>
    <property type="evidence" value="ECO:0007669"/>
    <property type="project" value="InterPro"/>
</dbReference>
<keyword evidence="3 5" id="KW-0067">ATP-binding</keyword>
<keyword evidence="2" id="KW-0547">Nucleotide-binding</keyword>
<sequence length="239" mass="25492">MIEVQDVTVRFGGVVALNAISARFTTPVAGIIGPNGAGKTTLMNVVSGFVSRSGGRVLMDGTDLLALAPHRRSKAGLRRSFQKEQIADDLTVFENVLVQIDSIGGTWSAKRDEVRRMLAVVGLERQADTPGARLSGFERRLTDVARCLVGAPKLIMFDEPAGGLSVAETERLGELILSIHGLTGTQTLVIDHDVELIARICAETLVLDFGRRIAFGPTAEVLADPKVKAAYLGTAEVEA</sequence>
<dbReference type="Pfam" id="PF00005">
    <property type="entry name" value="ABC_tran"/>
    <property type="match status" value="1"/>
</dbReference>
<proteinExistence type="predicted"/>
<dbReference type="RefSeq" id="WP_220661296.1">
    <property type="nucleotide sequence ID" value="NZ_CP069370.1"/>
</dbReference>
<dbReference type="InterPro" id="IPR027417">
    <property type="entry name" value="P-loop_NTPase"/>
</dbReference>
<evidence type="ECO:0000256" key="2">
    <source>
        <dbReference type="ARBA" id="ARBA00022741"/>
    </source>
</evidence>
<keyword evidence="1" id="KW-0813">Transport</keyword>
<dbReference type="PROSITE" id="PS50893">
    <property type="entry name" value="ABC_TRANSPORTER_2"/>
    <property type="match status" value="1"/>
</dbReference>
<accession>A0A8G0ZUW3</accession>
<evidence type="ECO:0000313" key="6">
    <source>
        <dbReference type="Proteomes" id="UP000826300"/>
    </source>
</evidence>
<dbReference type="SMART" id="SM00382">
    <property type="entry name" value="AAA"/>
    <property type="match status" value="1"/>
</dbReference>